<comment type="caution">
    <text evidence="2">The sequence shown here is derived from an EMBL/GenBank/DDBJ whole genome shotgun (WGS) entry which is preliminary data.</text>
</comment>
<sequence>MERHFYWVRIADVPQWLIATPVPASGGEFDEPWMFGEGHLLQHPGAMKTQVEQQGERRAFVFAGLESVPIVSEAVANVFMVLASDDVQLFPVTVDSESGRYFVVNGRKTIDCIDEANCREVHLYDQDDPEPARRGAYRWIYGLRIDPAKTEGARVFRPKRFTHALIVSEEVKAALERVGNLGVDFERVTGPHEPLPPPREVPATLKQAREARAAAYSKLGDLSEDVIRRIVPTSGNWPSGFQAWRIIKRGQRTLFVSDGLSDPFLDASEPSVGFGFELAVETDEELPGDDGWPLDMLMWVSDGFANYADTRKLLETELAFIQFSGKGMPEQLVVPPDVFKKFRPNDWVSEHGMSMALFGLESPTLPTSFPTPAGPVRLVSAMAMHSSEIVAYLDRGGDEVLSLFLKCPDKSLSSTKRNPVIEWTVKDSPAR</sequence>
<feature type="domain" description="Immunity MXAN-0049 protein" evidence="1">
    <location>
        <begin position="42"/>
        <end position="188"/>
    </location>
</feature>
<dbReference type="AlphaFoldDB" id="S9QLB3"/>
<evidence type="ECO:0000313" key="3">
    <source>
        <dbReference type="Proteomes" id="UP000011682"/>
    </source>
</evidence>
<keyword evidence="3" id="KW-1185">Reference proteome</keyword>
<proteinExistence type="predicted"/>
<dbReference type="EMBL" id="ANAH02000008">
    <property type="protein sequence ID" value="EPX62059.1"/>
    <property type="molecule type" value="Genomic_DNA"/>
</dbReference>
<dbReference type="eggNOG" id="ENOG50325K7">
    <property type="taxonomic scope" value="Bacteria"/>
</dbReference>
<evidence type="ECO:0000313" key="2">
    <source>
        <dbReference type="EMBL" id="EPX62059.1"/>
    </source>
</evidence>
<dbReference type="InterPro" id="IPR012433">
    <property type="entry name" value="Imm11"/>
</dbReference>
<evidence type="ECO:0000259" key="1">
    <source>
        <dbReference type="Pfam" id="PF07791"/>
    </source>
</evidence>
<accession>S9QLB3</accession>
<gene>
    <name evidence="2" type="ORF">D187_009963</name>
</gene>
<protein>
    <recommendedName>
        <fullName evidence="1">Immunity MXAN-0049 protein domain-containing protein</fullName>
    </recommendedName>
</protein>
<name>S9QLB3_CYSF2</name>
<organism evidence="2 3">
    <name type="scientific">Cystobacter fuscus (strain ATCC 25194 / DSM 2262 / NBRC 100088 / M29)</name>
    <dbReference type="NCBI Taxonomy" id="1242864"/>
    <lineage>
        <taxon>Bacteria</taxon>
        <taxon>Pseudomonadati</taxon>
        <taxon>Myxococcota</taxon>
        <taxon>Myxococcia</taxon>
        <taxon>Myxococcales</taxon>
        <taxon>Cystobacterineae</taxon>
        <taxon>Archangiaceae</taxon>
        <taxon>Cystobacter</taxon>
    </lineage>
</organism>
<dbReference type="Proteomes" id="UP000011682">
    <property type="component" value="Unassembled WGS sequence"/>
</dbReference>
<reference evidence="2" key="1">
    <citation type="submission" date="2013-05" db="EMBL/GenBank/DDBJ databases">
        <title>Genome assembly of Cystobacter fuscus DSM 2262.</title>
        <authorList>
            <person name="Sharma G."/>
            <person name="Khatri I."/>
            <person name="Kaur C."/>
            <person name="Mayilraj S."/>
            <person name="Subramanian S."/>
        </authorList>
    </citation>
    <scope>NUCLEOTIDE SEQUENCE [LARGE SCALE GENOMIC DNA]</scope>
    <source>
        <strain evidence="2">DSM 2262</strain>
    </source>
</reference>
<dbReference type="RefSeq" id="WP_002626307.1">
    <property type="nucleotide sequence ID" value="NZ_ANAH02000008.1"/>
</dbReference>
<dbReference type="Pfam" id="PF07791">
    <property type="entry name" value="Imm11"/>
    <property type="match status" value="1"/>
</dbReference>